<dbReference type="EMBL" id="AJ224079">
    <property type="protein sequence ID" value="CAB40218.1"/>
    <property type="molecule type" value="Genomic_DNA"/>
</dbReference>
<evidence type="ECO:0000313" key="1">
    <source>
        <dbReference type="EMBL" id="CAB40218.1"/>
    </source>
</evidence>
<reference evidence="1" key="1">
    <citation type="journal article" date="1999" name="J. Bacteriol.">
        <title>CS5 pilus biosynthesis genes from enterotoxigenic Escherichia coli O115:H40.</title>
        <authorList>
            <person name="Duthy T.G."/>
            <person name="Staendner L.H."/>
            <person name="Manning P.A."/>
        </authorList>
    </citation>
    <scope>NUCLEOTIDE SEQUENCE</scope>
</reference>
<protein>
    <submittedName>
        <fullName evidence="1">Uncharacterized protein</fullName>
    </submittedName>
</protein>
<organism evidence="1">
    <name type="scientific">Escherichia coli</name>
    <dbReference type="NCBI Taxonomy" id="562"/>
    <lineage>
        <taxon>Bacteria</taxon>
        <taxon>Pseudomonadati</taxon>
        <taxon>Pseudomonadota</taxon>
        <taxon>Gammaproteobacteria</taxon>
        <taxon>Enterobacterales</taxon>
        <taxon>Enterobacteriaceae</taxon>
        <taxon>Escherichia</taxon>
    </lineage>
</organism>
<sequence>MFFFRAILIVFFIGSDVQAFQIDTLTKVIDKDTQYIEITGEYEREYIYTQLTQLLTDKKHGLREIPFNPEDISSWPIIVEPGEIVLDKADKIRVKIIRNGPQQDEDRVSGLAFIPEKVRRKKIQDSGLQISVGYKVWLFIPGKSPLKGQIKASKKSGNITIENMTNKILRIVPDDCSGKNKSECAGAVILLPYTSKQIDDSEHVQTLSIYLINDLHKKIKVITL</sequence>
<dbReference type="AlphaFoldDB" id="O52986"/>
<accession>O52986</accession>
<proteinExistence type="predicted"/>
<name>O52986_ECOLX</name>
<dbReference type="RefSeq" id="WP_000464817.1">
    <property type="nucleotide sequence ID" value="NZ_CP023347.1"/>
</dbReference>